<evidence type="ECO:0000256" key="6">
    <source>
        <dbReference type="ARBA" id="ARBA00023136"/>
    </source>
</evidence>
<evidence type="ECO:0000256" key="3">
    <source>
        <dbReference type="ARBA" id="ARBA00022475"/>
    </source>
</evidence>
<dbReference type="Gene3D" id="1.10.3720.10">
    <property type="entry name" value="MetI-like"/>
    <property type="match status" value="1"/>
</dbReference>
<dbReference type="GO" id="GO:0005886">
    <property type="term" value="C:plasma membrane"/>
    <property type="evidence" value="ECO:0007669"/>
    <property type="project" value="UniProtKB-SubCell"/>
</dbReference>
<keyword evidence="3" id="KW-1003">Cell membrane</keyword>
<feature type="transmembrane region" description="Helical" evidence="7">
    <location>
        <begin position="156"/>
        <end position="175"/>
    </location>
</feature>
<evidence type="ECO:0000256" key="5">
    <source>
        <dbReference type="ARBA" id="ARBA00022989"/>
    </source>
</evidence>
<feature type="transmembrane region" description="Helical" evidence="7">
    <location>
        <begin position="21"/>
        <end position="43"/>
    </location>
</feature>
<feature type="transmembrane region" description="Helical" evidence="7">
    <location>
        <begin position="256"/>
        <end position="277"/>
    </location>
</feature>
<dbReference type="RefSeq" id="WP_052015511.1">
    <property type="nucleotide sequence ID" value="NZ_BAUU01000004.1"/>
</dbReference>
<protein>
    <submittedName>
        <fullName evidence="9">Binding-protein-dependent transport systems inner membrane component</fullName>
    </submittedName>
</protein>
<dbReference type="STRING" id="1236971.JCM9152_709"/>
<dbReference type="GO" id="GO:0055085">
    <property type="term" value="P:transmembrane transport"/>
    <property type="evidence" value="ECO:0007669"/>
    <property type="project" value="InterPro"/>
</dbReference>
<dbReference type="OrthoDB" id="9771544at2"/>
<feature type="transmembrane region" description="Helical" evidence="7">
    <location>
        <begin position="196"/>
        <end position="217"/>
    </location>
</feature>
<dbReference type="EMBL" id="BAUU01000004">
    <property type="protein sequence ID" value="GAE29356.1"/>
    <property type="molecule type" value="Genomic_DNA"/>
</dbReference>
<keyword evidence="2 7" id="KW-0813">Transport</keyword>
<dbReference type="InterPro" id="IPR000515">
    <property type="entry name" value="MetI-like"/>
</dbReference>
<keyword evidence="5 7" id="KW-1133">Transmembrane helix</keyword>
<dbReference type="SUPFAM" id="SSF161098">
    <property type="entry name" value="MetI-like"/>
    <property type="match status" value="1"/>
</dbReference>
<dbReference type="InterPro" id="IPR035906">
    <property type="entry name" value="MetI-like_sf"/>
</dbReference>
<evidence type="ECO:0000313" key="10">
    <source>
        <dbReference type="Proteomes" id="UP000018895"/>
    </source>
</evidence>
<keyword evidence="10" id="KW-1185">Reference proteome</keyword>
<sequence>MNNKQIKRLREVWALPPKEKLLLVIKYAFLIGLTIAFLIPIVWTISGSLKPSGRIFTVPIEWIPSTFHWENYTNLIDRFPFFKYALNSFILVGFNMVFTIISSLIVAYGFARFRHPWNQKVFIFVLATMMIPPQVTLIPQFLIFSSLGWVNTYLPLIVPNLFGSAFNIFLMRQFIMGIPRSLDESAYMDGASSFKILTKIIVPLCMPVIITIGVFTFNSNWNDFMGPLIYLSTQEKYPLQLALYTLDAGRQGLTDFGMLFAASIVALIPPLLLFVLLQKHIMAGIKLGGSVKG</sequence>
<dbReference type="PANTHER" id="PTHR43744:SF6">
    <property type="entry name" value="ABC TRANSPORTER PERMEASE PROTEIN YESQ-RELATED"/>
    <property type="match status" value="1"/>
</dbReference>
<feature type="domain" description="ABC transmembrane type-1" evidence="8">
    <location>
        <begin position="85"/>
        <end position="277"/>
    </location>
</feature>
<dbReference type="AlphaFoldDB" id="W4QBC4"/>
<dbReference type="PANTHER" id="PTHR43744">
    <property type="entry name" value="ABC TRANSPORTER PERMEASE PROTEIN MG189-RELATED-RELATED"/>
    <property type="match status" value="1"/>
</dbReference>
<evidence type="ECO:0000256" key="4">
    <source>
        <dbReference type="ARBA" id="ARBA00022692"/>
    </source>
</evidence>
<gene>
    <name evidence="9" type="ORF">JCM9152_709</name>
</gene>
<keyword evidence="4 7" id="KW-0812">Transmembrane</keyword>
<dbReference type="Proteomes" id="UP000018895">
    <property type="component" value="Unassembled WGS sequence"/>
</dbReference>
<name>W4QBC4_9BACI</name>
<dbReference type="Pfam" id="PF00528">
    <property type="entry name" value="BPD_transp_1"/>
    <property type="match status" value="1"/>
</dbReference>
<evidence type="ECO:0000256" key="2">
    <source>
        <dbReference type="ARBA" id="ARBA00022448"/>
    </source>
</evidence>
<comment type="similarity">
    <text evidence="7">Belongs to the binding-protein-dependent transport system permease family.</text>
</comment>
<evidence type="ECO:0000256" key="7">
    <source>
        <dbReference type="RuleBase" id="RU363032"/>
    </source>
</evidence>
<keyword evidence="6 7" id="KW-0472">Membrane</keyword>
<evidence type="ECO:0000259" key="8">
    <source>
        <dbReference type="PROSITE" id="PS50928"/>
    </source>
</evidence>
<comment type="caution">
    <text evidence="9">The sequence shown here is derived from an EMBL/GenBank/DDBJ whole genome shotgun (WGS) entry which is preliminary data.</text>
</comment>
<dbReference type="PROSITE" id="PS50928">
    <property type="entry name" value="ABC_TM1"/>
    <property type="match status" value="1"/>
</dbReference>
<comment type="subcellular location">
    <subcellularLocation>
        <location evidence="1 7">Cell membrane</location>
        <topology evidence="1 7">Multi-pass membrane protein</topology>
    </subcellularLocation>
</comment>
<proteinExistence type="inferred from homology"/>
<feature type="transmembrane region" description="Helical" evidence="7">
    <location>
        <begin position="122"/>
        <end position="144"/>
    </location>
</feature>
<feature type="transmembrane region" description="Helical" evidence="7">
    <location>
        <begin position="89"/>
        <end position="110"/>
    </location>
</feature>
<reference evidence="9" key="1">
    <citation type="journal article" date="2014" name="Genome Announc.">
        <title>Draft Genome Sequences of Three Alkaliphilic Bacillus Strains, Bacillus wakoensis JCM 9140T, Bacillus akibai JCM 9157T, and Bacillus hemicellulosilyticus JCM 9152T.</title>
        <authorList>
            <person name="Yuki M."/>
            <person name="Oshima K."/>
            <person name="Suda W."/>
            <person name="Oshida Y."/>
            <person name="Kitamura K."/>
            <person name="Iida T."/>
            <person name="Hattori M."/>
            <person name="Ohkuma M."/>
        </authorList>
    </citation>
    <scope>NUCLEOTIDE SEQUENCE [LARGE SCALE GENOMIC DNA]</scope>
    <source>
        <strain evidence="9">JCM 9152</strain>
    </source>
</reference>
<evidence type="ECO:0000313" key="9">
    <source>
        <dbReference type="EMBL" id="GAE29356.1"/>
    </source>
</evidence>
<accession>W4QBC4</accession>
<dbReference type="CDD" id="cd06261">
    <property type="entry name" value="TM_PBP2"/>
    <property type="match status" value="1"/>
</dbReference>
<organism evidence="9 10">
    <name type="scientific">Halalkalibacter hemicellulosilyticusJCM 9152</name>
    <dbReference type="NCBI Taxonomy" id="1236971"/>
    <lineage>
        <taxon>Bacteria</taxon>
        <taxon>Bacillati</taxon>
        <taxon>Bacillota</taxon>
        <taxon>Bacilli</taxon>
        <taxon>Bacillales</taxon>
        <taxon>Bacillaceae</taxon>
        <taxon>Halalkalibacter</taxon>
    </lineage>
</organism>
<evidence type="ECO:0000256" key="1">
    <source>
        <dbReference type="ARBA" id="ARBA00004651"/>
    </source>
</evidence>